<gene>
    <name evidence="2" type="ORF">OCU04_008988</name>
</gene>
<feature type="compositionally biased region" description="Basic residues" evidence="1">
    <location>
        <begin position="53"/>
        <end position="62"/>
    </location>
</feature>
<protein>
    <submittedName>
        <fullName evidence="2">Uncharacterized protein</fullName>
    </submittedName>
</protein>
<comment type="caution">
    <text evidence="2">The sequence shown here is derived from an EMBL/GenBank/DDBJ whole genome shotgun (WGS) entry which is preliminary data.</text>
</comment>
<keyword evidence="3" id="KW-1185">Reference proteome</keyword>
<evidence type="ECO:0000256" key="1">
    <source>
        <dbReference type="SAM" id="MobiDB-lite"/>
    </source>
</evidence>
<dbReference type="AlphaFoldDB" id="A0A9X0AGP4"/>
<organism evidence="2 3">
    <name type="scientific">Sclerotinia nivalis</name>
    <dbReference type="NCBI Taxonomy" id="352851"/>
    <lineage>
        <taxon>Eukaryota</taxon>
        <taxon>Fungi</taxon>
        <taxon>Dikarya</taxon>
        <taxon>Ascomycota</taxon>
        <taxon>Pezizomycotina</taxon>
        <taxon>Leotiomycetes</taxon>
        <taxon>Helotiales</taxon>
        <taxon>Sclerotiniaceae</taxon>
        <taxon>Sclerotinia</taxon>
    </lineage>
</organism>
<feature type="compositionally biased region" description="Basic and acidic residues" evidence="1">
    <location>
        <begin position="65"/>
        <end position="78"/>
    </location>
</feature>
<accession>A0A9X0AGP4</accession>
<evidence type="ECO:0000313" key="3">
    <source>
        <dbReference type="Proteomes" id="UP001152300"/>
    </source>
</evidence>
<sequence>MGHESMRKTENKKCKRNIKAQERETYTQQSTHIINIRKRTYADSNNLDSNTAHTKRLRRSPRLKSILDLETTKNESGD</sequence>
<dbReference type="Proteomes" id="UP001152300">
    <property type="component" value="Unassembled WGS sequence"/>
</dbReference>
<feature type="region of interest" description="Disordered" evidence="1">
    <location>
        <begin position="1"/>
        <end position="32"/>
    </location>
</feature>
<feature type="region of interest" description="Disordered" evidence="1">
    <location>
        <begin position="44"/>
        <end position="78"/>
    </location>
</feature>
<proteinExistence type="predicted"/>
<reference evidence="2" key="1">
    <citation type="submission" date="2022-11" db="EMBL/GenBank/DDBJ databases">
        <title>Genome Resource of Sclerotinia nivalis Strain SnTB1, a Plant Pathogen Isolated from American Ginseng.</title>
        <authorList>
            <person name="Fan S."/>
        </authorList>
    </citation>
    <scope>NUCLEOTIDE SEQUENCE</scope>
    <source>
        <strain evidence="2">SnTB1</strain>
    </source>
</reference>
<evidence type="ECO:0000313" key="2">
    <source>
        <dbReference type="EMBL" id="KAJ8062452.1"/>
    </source>
</evidence>
<name>A0A9X0AGP4_9HELO</name>
<feature type="compositionally biased region" description="Basic and acidic residues" evidence="1">
    <location>
        <begin position="1"/>
        <end position="12"/>
    </location>
</feature>
<dbReference type="EMBL" id="JAPEIS010000010">
    <property type="protein sequence ID" value="KAJ8062452.1"/>
    <property type="molecule type" value="Genomic_DNA"/>
</dbReference>